<evidence type="ECO:0008006" key="3">
    <source>
        <dbReference type="Google" id="ProtNLM"/>
    </source>
</evidence>
<keyword evidence="2" id="KW-1185">Reference proteome</keyword>
<dbReference type="PANTHER" id="PTHR38664">
    <property type="entry name" value="SLR0058 PROTEIN"/>
    <property type="match status" value="1"/>
</dbReference>
<dbReference type="InterPro" id="IPR008769">
    <property type="entry name" value="PhaF_PhaI"/>
</dbReference>
<protein>
    <recommendedName>
        <fullName evidence="3">Polyhydroxyalkanoate synthesis regulator phasin</fullName>
    </recommendedName>
</protein>
<gene>
    <name evidence="1" type="ORF">HWQ67_02330</name>
</gene>
<dbReference type="RefSeq" id="WP_218251034.1">
    <property type="nucleotide sequence ID" value="NZ_JABXWD010000022.1"/>
</dbReference>
<evidence type="ECO:0000313" key="2">
    <source>
        <dbReference type="Proteomes" id="UP001196980"/>
    </source>
</evidence>
<accession>A0ABS6RX91</accession>
<dbReference type="EMBL" id="JABXWD010000022">
    <property type="protein sequence ID" value="MBV6340413.1"/>
    <property type="molecule type" value="Genomic_DNA"/>
</dbReference>
<evidence type="ECO:0000313" key="1">
    <source>
        <dbReference type="EMBL" id="MBV6340413.1"/>
    </source>
</evidence>
<reference evidence="1 2" key="1">
    <citation type="journal article" date="2020" name="J Geophys Res Biogeosci">
        <title>Magnetotaxis as an Adaptation to Enable Bacterial Shuttling of Microbial Sulfur and Sulfur Cycling Across Aquatic Oxic#Anoxic Interfaces.</title>
        <authorList>
            <person name="Li J."/>
            <person name="Liu P."/>
            <person name="Wang J."/>
            <person name="Roberts A.P."/>
            <person name="Pan Y."/>
        </authorList>
    </citation>
    <scope>NUCLEOTIDE SEQUENCE [LARGE SCALE GENOMIC DNA]</scope>
    <source>
        <strain evidence="1 2">MYR-1_YQ</strain>
    </source>
</reference>
<comment type="caution">
    <text evidence="1">The sequence shown here is derived from an EMBL/GenBank/DDBJ whole genome shotgun (WGS) entry which is preliminary data.</text>
</comment>
<sequence>MILNSLKNAMFAALGAQEMVMELVDKLVQRGQISEAQGVKLVKEWTDKVNKTGTDISLNLVDAIHKTLDRMSLPTKEDVDALTKKVNILTARVGELEDIIQRLTAKDTKDV</sequence>
<dbReference type="Proteomes" id="UP001196980">
    <property type="component" value="Unassembled WGS sequence"/>
</dbReference>
<name>A0ABS6RX91_9BACT</name>
<organism evidence="1 2">
    <name type="scientific">Candidatus Magnetobacterium casense</name>
    <dbReference type="NCBI Taxonomy" id="1455061"/>
    <lineage>
        <taxon>Bacteria</taxon>
        <taxon>Pseudomonadati</taxon>
        <taxon>Nitrospirota</taxon>
        <taxon>Thermodesulfovibrionia</taxon>
        <taxon>Thermodesulfovibrionales</taxon>
        <taxon>Candidatus Magnetobacteriaceae</taxon>
        <taxon>Candidatus Magnetobacterium</taxon>
    </lineage>
</organism>
<dbReference type="PANTHER" id="PTHR38664:SF1">
    <property type="entry name" value="SLR0058 PROTEIN"/>
    <property type="match status" value="1"/>
</dbReference>
<proteinExistence type="predicted"/>